<gene>
    <name evidence="1" type="ORF">EVAR_47781_1</name>
</gene>
<accession>A0A4C1XVS9</accession>
<sequence length="170" mass="18956">MTHKKRKSFSPLSFGISSSPVHSLPYRTPPSIIIFSVGASRDRFGIYSDQDRSRRQNQKPRSESRVRQILIENKIGSETKSGKGTGIMIESAVSQHTSHFKANAPGQHFFVTSDRPLTRYGHIDPRTDVEAASGVNRRPAGHSAPCSGLMYTFFLPHKENPSLQRFAVFA</sequence>
<dbReference type="Proteomes" id="UP000299102">
    <property type="component" value="Unassembled WGS sequence"/>
</dbReference>
<evidence type="ECO:0000313" key="1">
    <source>
        <dbReference type="EMBL" id="GBP67220.1"/>
    </source>
</evidence>
<dbReference type="EMBL" id="BGZK01000976">
    <property type="protein sequence ID" value="GBP67220.1"/>
    <property type="molecule type" value="Genomic_DNA"/>
</dbReference>
<keyword evidence="2" id="KW-1185">Reference proteome</keyword>
<proteinExistence type="predicted"/>
<reference evidence="1 2" key="1">
    <citation type="journal article" date="2019" name="Commun. Biol.">
        <title>The bagworm genome reveals a unique fibroin gene that provides high tensile strength.</title>
        <authorList>
            <person name="Kono N."/>
            <person name="Nakamura H."/>
            <person name="Ohtoshi R."/>
            <person name="Tomita M."/>
            <person name="Numata K."/>
            <person name="Arakawa K."/>
        </authorList>
    </citation>
    <scope>NUCLEOTIDE SEQUENCE [LARGE SCALE GENOMIC DNA]</scope>
</reference>
<organism evidence="1 2">
    <name type="scientific">Eumeta variegata</name>
    <name type="common">Bagworm moth</name>
    <name type="synonym">Eumeta japonica</name>
    <dbReference type="NCBI Taxonomy" id="151549"/>
    <lineage>
        <taxon>Eukaryota</taxon>
        <taxon>Metazoa</taxon>
        <taxon>Ecdysozoa</taxon>
        <taxon>Arthropoda</taxon>
        <taxon>Hexapoda</taxon>
        <taxon>Insecta</taxon>
        <taxon>Pterygota</taxon>
        <taxon>Neoptera</taxon>
        <taxon>Endopterygota</taxon>
        <taxon>Lepidoptera</taxon>
        <taxon>Glossata</taxon>
        <taxon>Ditrysia</taxon>
        <taxon>Tineoidea</taxon>
        <taxon>Psychidae</taxon>
        <taxon>Oiketicinae</taxon>
        <taxon>Eumeta</taxon>
    </lineage>
</organism>
<dbReference type="AlphaFoldDB" id="A0A4C1XVS9"/>
<evidence type="ECO:0000313" key="2">
    <source>
        <dbReference type="Proteomes" id="UP000299102"/>
    </source>
</evidence>
<name>A0A4C1XVS9_EUMVA</name>
<protein>
    <submittedName>
        <fullName evidence="1">Uncharacterized protein</fullName>
    </submittedName>
</protein>
<comment type="caution">
    <text evidence="1">The sequence shown here is derived from an EMBL/GenBank/DDBJ whole genome shotgun (WGS) entry which is preliminary data.</text>
</comment>